<dbReference type="PANTHER" id="PTHR43734">
    <property type="entry name" value="PHYTOENE DESATURASE"/>
    <property type="match status" value="1"/>
</dbReference>
<comment type="pathway">
    <text evidence="1 5">Carotenoid biosynthesis.</text>
</comment>
<gene>
    <name evidence="7" type="primary">crtI</name>
    <name evidence="7" type="ORF">PEDI_26960</name>
</gene>
<evidence type="ECO:0000313" key="8">
    <source>
        <dbReference type="Proteomes" id="UP001310022"/>
    </source>
</evidence>
<evidence type="ECO:0000256" key="5">
    <source>
        <dbReference type="RuleBase" id="RU362075"/>
    </source>
</evidence>
<dbReference type="RefSeq" id="WP_338237496.1">
    <property type="nucleotide sequence ID" value="NZ_BQKE01000001.1"/>
</dbReference>
<keyword evidence="4 5" id="KW-0560">Oxidoreductase</keyword>
<feature type="domain" description="Amine oxidase" evidence="6">
    <location>
        <begin position="15"/>
        <end position="481"/>
    </location>
</feature>
<reference evidence="7 8" key="1">
    <citation type="submission" date="2021-12" db="EMBL/GenBank/DDBJ databases">
        <title>Genome sequencing of bacteria with rrn-lacking chromosome and rrn-plasmid.</title>
        <authorList>
            <person name="Anda M."/>
            <person name="Iwasaki W."/>
        </authorList>
    </citation>
    <scope>NUCLEOTIDE SEQUENCE [LARGE SCALE GENOMIC DNA]</scope>
    <source>
        <strain evidence="7 8">NBRC 15940</strain>
    </source>
</reference>
<dbReference type="GO" id="GO:0016117">
    <property type="term" value="P:carotenoid biosynthetic process"/>
    <property type="evidence" value="ECO:0007669"/>
    <property type="project" value="UniProtKB-KW"/>
</dbReference>
<dbReference type="InterPro" id="IPR002937">
    <property type="entry name" value="Amino_oxidase"/>
</dbReference>
<dbReference type="InterPro" id="IPR014105">
    <property type="entry name" value="Carotenoid/retinoid_OxRdtase"/>
</dbReference>
<keyword evidence="3 5" id="KW-0125">Carotenoid biosynthesis</keyword>
<evidence type="ECO:0000313" key="7">
    <source>
        <dbReference type="EMBL" id="GJM62144.1"/>
    </source>
</evidence>
<comment type="similarity">
    <text evidence="2 5">Belongs to the carotenoid/retinoid oxidoreductase family.</text>
</comment>
<dbReference type="AlphaFoldDB" id="A0AAN4VY56"/>
<dbReference type="Proteomes" id="UP001310022">
    <property type="component" value="Unassembled WGS sequence"/>
</dbReference>
<dbReference type="InterPro" id="IPR036188">
    <property type="entry name" value="FAD/NAD-bd_sf"/>
</dbReference>
<dbReference type="PANTHER" id="PTHR43734:SF1">
    <property type="entry name" value="PHYTOENE DESATURASE"/>
    <property type="match status" value="1"/>
</dbReference>
<evidence type="ECO:0000259" key="6">
    <source>
        <dbReference type="Pfam" id="PF01593"/>
    </source>
</evidence>
<dbReference type="Gene3D" id="3.50.50.60">
    <property type="entry name" value="FAD/NAD(P)-binding domain"/>
    <property type="match status" value="2"/>
</dbReference>
<evidence type="ECO:0000256" key="3">
    <source>
        <dbReference type="ARBA" id="ARBA00022746"/>
    </source>
</evidence>
<dbReference type="Pfam" id="PF01593">
    <property type="entry name" value="Amino_oxidase"/>
    <property type="match status" value="1"/>
</dbReference>
<sequence length="495" mass="55992">MTHKHRNAIVIGAGFAGIAVATSLAQKGYDVTVIEKNTQIGGRARQYHCQGFTFDMGPSWYWMPDIFENYFRTFGKKPADYYQLKRLDPSYSVVFGADDRWRIPANLQELGALLEQYEAGAAEQLEKFMAQAKYKYEVGINDFVNKPSRSITEFLDIRLLKGALNLDLLTSLSKHVRKFFKHPQIIKLLEFPVLFLGATPENTPALYSLMNYADLKLGTWYPMGGMFEIIRGMETLAKEMGVKFHTGETVNQIEIKNGIATGVNTDKDYYPADIVVGGADYHHVEQHLLPTQYRSYSPQYWQKRTMAPSALLFYIGLDKKLEGIDHHMLFFDEDFKLHANEIYTNPQWPSKPLFYMSAASVTDTAIAPEGKENLVLLVPLAPGLEDSEEKRSHYYEIIMNRLEKLIGQSVKEHVIVKKSYAIKDFEQDYNAFKGNAYGLANTLKQTAILKPSCKSKKVANLYYVGQLTIPGPGVPPSLISGLVVGNEIEKDFAEL</sequence>
<evidence type="ECO:0000256" key="4">
    <source>
        <dbReference type="ARBA" id="ARBA00023002"/>
    </source>
</evidence>
<dbReference type="SUPFAM" id="SSF51905">
    <property type="entry name" value="FAD/NAD(P)-binding domain"/>
    <property type="match status" value="1"/>
</dbReference>
<protein>
    <submittedName>
        <fullName evidence="7">Phytoene dehydrogenase</fullName>
    </submittedName>
</protein>
<keyword evidence="8" id="KW-1185">Reference proteome</keyword>
<dbReference type="NCBIfam" id="TIGR02734">
    <property type="entry name" value="crtI_fam"/>
    <property type="match status" value="1"/>
</dbReference>
<name>A0AAN4VY56_9BACT</name>
<proteinExistence type="inferred from homology"/>
<comment type="caution">
    <text evidence="7">The sequence shown here is derived from an EMBL/GenBank/DDBJ whole genome shotgun (WGS) entry which is preliminary data.</text>
</comment>
<dbReference type="GO" id="GO:0016491">
    <property type="term" value="F:oxidoreductase activity"/>
    <property type="evidence" value="ECO:0007669"/>
    <property type="project" value="UniProtKB-KW"/>
</dbReference>
<evidence type="ECO:0000256" key="2">
    <source>
        <dbReference type="ARBA" id="ARBA00006046"/>
    </source>
</evidence>
<organism evidence="7 8">
    <name type="scientific">Persicobacter diffluens</name>
    <dbReference type="NCBI Taxonomy" id="981"/>
    <lineage>
        <taxon>Bacteria</taxon>
        <taxon>Pseudomonadati</taxon>
        <taxon>Bacteroidota</taxon>
        <taxon>Cytophagia</taxon>
        <taxon>Cytophagales</taxon>
        <taxon>Persicobacteraceae</taxon>
        <taxon>Persicobacter</taxon>
    </lineage>
</organism>
<evidence type="ECO:0000256" key="1">
    <source>
        <dbReference type="ARBA" id="ARBA00004829"/>
    </source>
</evidence>
<dbReference type="EMBL" id="BQKE01000001">
    <property type="protein sequence ID" value="GJM62144.1"/>
    <property type="molecule type" value="Genomic_DNA"/>
</dbReference>
<accession>A0AAN4VY56</accession>